<evidence type="ECO:0000313" key="8">
    <source>
        <dbReference type="Proteomes" id="UP000694941"/>
    </source>
</evidence>
<keyword evidence="3 6" id="KW-1133">Transmembrane helix</keyword>
<evidence type="ECO:0000256" key="2">
    <source>
        <dbReference type="ARBA" id="ARBA00022692"/>
    </source>
</evidence>
<name>A0ABM1BC82_LIMPO</name>
<organism evidence="8 9">
    <name type="scientific">Limulus polyphemus</name>
    <name type="common">Atlantic horseshoe crab</name>
    <dbReference type="NCBI Taxonomy" id="6850"/>
    <lineage>
        <taxon>Eukaryota</taxon>
        <taxon>Metazoa</taxon>
        <taxon>Ecdysozoa</taxon>
        <taxon>Arthropoda</taxon>
        <taxon>Chelicerata</taxon>
        <taxon>Merostomata</taxon>
        <taxon>Xiphosura</taxon>
        <taxon>Limulidae</taxon>
        <taxon>Limulus</taxon>
    </lineage>
</organism>
<feature type="transmembrane region" description="Helical" evidence="6">
    <location>
        <begin position="277"/>
        <end position="298"/>
    </location>
</feature>
<dbReference type="CDD" id="cd15039">
    <property type="entry name" value="7tmB3_Methuselah-like"/>
    <property type="match status" value="1"/>
</dbReference>
<accession>A0ABM1BC82</accession>
<dbReference type="Gene3D" id="1.20.1070.10">
    <property type="entry name" value="Rhodopsin 7-helix transmembrane proteins"/>
    <property type="match status" value="1"/>
</dbReference>
<proteinExistence type="predicted"/>
<keyword evidence="8" id="KW-1185">Reference proteome</keyword>
<dbReference type="Pfam" id="PF00002">
    <property type="entry name" value="7tm_2"/>
    <property type="match status" value="1"/>
</dbReference>
<feature type="transmembrane region" description="Helical" evidence="6">
    <location>
        <begin position="154"/>
        <end position="175"/>
    </location>
</feature>
<evidence type="ECO:0000256" key="1">
    <source>
        <dbReference type="ARBA" id="ARBA00004141"/>
    </source>
</evidence>
<evidence type="ECO:0000256" key="3">
    <source>
        <dbReference type="ARBA" id="ARBA00022989"/>
    </source>
</evidence>
<feature type="transmembrane region" description="Helical" evidence="6">
    <location>
        <begin position="246"/>
        <end position="271"/>
    </location>
</feature>
<evidence type="ECO:0000259" key="7">
    <source>
        <dbReference type="PROSITE" id="PS50261"/>
    </source>
</evidence>
<feature type="transmembrane region" description="Helical" evidence="6">
    <location>
        <begin position="199"/>
        <end position="225"/>
    </location>
</feature>
<comment type="subcellular location">
    <subcellularLocation>
        <location evidence="1">Membrane</location>
        <topology evidence="1">Multi-pass membrane protein</topology>
    </subcellularLocation>
</comment>
<keyword evidence="4 6" id="KW-0472">Membrane</keyword>
<gene>
    <name evidence="9" type="primary">LOC106463582</name>
</gene>
<reference evidence="9" key="1">
    <citation type="submission" date="2025-08" db="UniProtKB">
        <authorList>
            <consortium name="RefSeq"/>
        </authorList>
    </citation>
    <scope>IDENTIFICATION</scope>
    <source>
        <tissue evidence="9">Muscle</tissue>
    </source>
</reference>
<protein>
    <submittedName>
        <fullName evidence="9">Adhesion G protein-coupled receptor E2-like</fullName>
    </submittedName>
</protein>
<dbReference type="PANTHER" id="PTHR45902:SF2">
    <property type="entry name" value="G-PROTEIN COUPLED RECEPTORS FAMILY 2 PROFILE 2 DOMAIN-CONTAINING PROTEIN"/>
    <property type="match status" value="1"/>
</dbReference>
<dbReference type="RefSeq" id="XP_013779083.2">
    <property type="nucleotide sequence ID" value="XM_013923629.2"/>
</dbReference>
<evidence type="ECO:0000256" key="4">
    <source>
        <dbReference type="ARBA" id="ARBA00023136"/>
    </source>
</evidence>
<sequence>MADVFSVSLHAISGGNTFPRKTANRTGNFSGDDEWGESGTQSLLSLLTVIGTSLSIVGVVLAFITYTLFSDLRTVSGTSLLNLLTALFLSHLLSVISVEKVDDHGLCLTLAFLLHYLWLSVHCWLTVMARDMFHTFRDNVNLQLSPLTESRKSILKCIIFAWGLPGALTCLTALLHTKDQSDKQPFVVPTCWLVDNVSLIYTFVLPAAVLIVADLAYFVHSAVVIRYTASMQMNRRTAQKMRSRRYLQLFLYLKLVLFQIVTWMCCLLAQLADLFSLWFAFSVLASLQGFFVAMAYSCNSNVFRLYSKSLKESRTKKKVRSPLRQKRSTHFGPVDAL</sequence>
<evidence type="ECO:0000313" key="9">
    <source>
        <dbReference type="RefSeq" id="XP_013779083.2"/>
    </source>
</evidence>
<dbReference type="InterPro" id="IPR053231">
    <property type="entry name" value="GPCR_LN-TM7"/>
</dbReference>
<dbReference type="SUPFAM" id="SSF81321">
    <property type="entry name" value="Family A G protein-coupled receptor-like"/>
    <property type="match status" value="1"/>
</dbReference>
<dbReference type="InterPro" id="IPR022343">
    <property type="entry name" value="GCR1-cAMP_receptor"/>
</dbReference>
<feature type="compositionally biased region" description="Basic residues" evidence="5">
    <location>
        <begin position="316"/>
        <end position="329"/>
    </location>
</feature>
<dbReference type="PANTHER" id="PTHR45902">
    <property type="entry name" value="LATROPHILIN RECEPTOR-LIKE PROTEIN A"/>
    <property type="match status" value="1"/>
</dbReference>
<keyword evidence="2 6" id="KW-0812">Transmembrane</keyword>
<feature type="transmembrane region" description="Helical" evidence="6">
    <location>
        <begin position="80"/>
        <end position="98"/>
    </location>
</feature>
<dbReference type="Proteomes" id="UP000694941">
    <property type="component" value="Unplaced"/>
</dbReference>
<feature type="transmembrane region" description="Helical" evidence="6">
    <location>
        <begin position="110"/>
        <end position="133"/>
    </location>
</feature>
<dbReference type="InterPro" id="IPR017981">
    <property type="entry name" value="GPCR_2-like_7TM"/>
</dbReference>
<dbReference type="GeneID" id="106463582"/>
<dbReference type="PROSITE" id="PS50261">
    <property type="entry name" value="G_PROTEIN_RECEP_F2_4"/>
    <property type="match status" value="1"/>
</dbReference>
<evidence type="ECO:0000256" key="5">
    <source>
        <dbReference type="SAM" id="MobiDB-lite"/>
    </source>
</evidence>
<feature type="transmembrane region" description="Helical" evidence="6">
    <location>
        <begin position="43"/>
        <end position="68"/>
    </location>
</feature>
<dbReference type="PRINTS" id="PR02001">
    <property type="entry name" value="GCR1CAMPR"/>
</dbReference>
<feature type="region of interest" description="Disordered" evidence="5">
    <location>
        <begin position="316"/>
        <end position="337"/>
    </location>
</feature>
<feature type="domain" description="G-protein coupled receptors family 2 profile 2" evidence="7">
    <location>
        <begin position="44"/>
        <end position="300"/>
    </location>
</feature>
<evidence type="ECO:0000256" key="6">
    <source>
        <dbReference type="SAM" id="Phobius"/>
    </source>
</evidence>
<dbReference type="InterPro" id="IPR000832">
    <property type="entry name" value="GPCR_2_secretin-like"/>
</dbReference>